<keyword evidence="5" id="KW-1185">Reference proteome</keyword>
<dbReference type="SUPFAM" id="SSF57756">
    <property type="entry name" value="Retrovirus zinc finger-like domains"/>
    <property type="match status" value="1"/>
</dbReference>
<feature type="region of interest" description="Disordered" evidence="2">
    <location>
        <begin position="1"/>
        <end position="38"/>
    </location>
</feature>
<dbReference type="InterPro" id="IPR001878">
    <property type="entry name" value="Znf_CCHC"/>
</dbReference>
<feature type="compositionally biased region" description="Basic and acidic residues" evidence="2">
    <location>
        <begin position="323"/>
        <end position="333"/>
    </location>
</feature>
<dbReference type="InterPro" id="IPR040256">
    <property type="entry name" value="At4g02000-like"/>
</dbReference>
<proteinExistence type="predicted"/>
<feature type="region of interest" description="Disordered" evidence="2">
    <location>
        <begin position="311"/>
        <end position="344"/>
    </location>
</feature>
<evidence type="ECO:0000313" key="5">
    <source>
        <dbReference type="Proteomes" id="UP000242715"/>
    </source>
</evidence>
<evidence type="ECO:0000256" key="2">
    <source>
        <dbReference type="SAM" id="MobiDB-lite"/>
    </source>
</evidence>
<dbReference type="PANTHER" id="PTHR31286:SF99">
    <property type="entry name" value="DUF4283 DOMAIN-CONTAINING PROTEIN"/>
    <property type="match status" value="1"/>
</dbReference>
<dbReference type="Pfam" id="PF14111">
    <property type="entry name" value="DUF4283"/>
    <property type="match status" value="1"/>
</dbReference>
<feature type="domain" description="CCHC-type" evidence="3">
    <location>
        <begin position="296"/>
        <end position="310"/>
    </location>
</feature>
<organism evidence="4 5">
    <name type="scientific">Trifolium subterraneum</name>
    <name type="common">Subterranean clover</name>
    <dbReference type="NCBI Taxonomy" id="3900"/>
    <lineage>
        <taxon>Eukaryota</taxon>
        <taxon>Viridiplantae</taxon>
        <taxon>Streptophyta</taxon>
        <taxon>Embryophyta</taxon>
        <taxon>Tracheophyta</taxon>
        <taxon>Spermatophyta</taxon>
        <taxon>Magnoliopsida</taxon>
        <taxon>eudicotyledons</taxon>
        <taxon>Gunneridae</taxon>
        <taxon>Pentapetalae</taxon>
        <taxon>rosids</taxon>
        <taxon>fabids</taxon>
        <taxon>Fabales</taxon>
        <taxon>Fabaceae</taxon>
        <taxon>Papilionoideae</taxon>
        <taxon>50 kb inversion clade</taxon>
        <taxon>NPAAA clade</taxon>
        <taxon>Hologalegina</taxon>
        <taxon>IRL clade</taxon>
        <taxon>Trifolieae</taxon>
        <taxon>Trifolium</taxon>
    </lineage>
</organism>
<dbReference type="GO" id="GO:0003824">
    <property type="term" value="F:catalytic activity"/>
    <property type="evidence" value="ECO:0007669"/>
    <property type="project" value="InterPro"/>
</dbReference>
<dbReference type="AlphaFoldDB" id="A0A2Z6PTZ7"/>
<dbReference type="Pfam" id="PF03372">
    <property type="entry name" value="Exo_endo_phos"/>
    <property type="match status" value="1"/>
</dbReference>
<gene>
    <name evidence="4" type="ORF">TSUD_129860</name>
</gene>
<reference evidence="5" key="1">
    <citation type="journal article" date="2017" name="Front. Plant Sci.">
        <title>Climate Clever Clovers: New Paradigm to Reduce the Environmental Footprint of Ruminants by Breeding Low Methanogenic Forages Utilizing Haplotype Variation.</title>
        <authorList>
            <person name="Kaur P."/>
            <person name="Appels R."/>
            <person name="Bayer P.E."/>
            <person name="Keeble-Gagnere G."/>
            <person name="Wang J."/>
            <person name="Hirakawa H."/>
            <person name="Shirasawa K."/>
            <person name="Vercoe P."/>
            <person name="Stefanova K."/>
            <person name="Durmic Z."/>
            <person name="Nichols P."/>
            <person name="Revell C."/>
            <person name="Isobe S.N."/>
            <person name="Edwards D."/>
            <person name="Erskine W."/>
        </authorList>
    </citation>
    <scope>NUCLEOTIDE SEQUENCE [LARGE SCALE GENOMIC DNA]</scope>
    <source>
        <strain evidence="5">cv. Daliak</strain>
    </source>
</reference>
<dbReference type="OrthoDB" id="1436685at2759"/>
<keyword evidence="1" id="KW-0862">Zinc</keyword>
<evidence type="ECO:0000256" key="1">
    <source>
        <dbReference type="PROSITE-ProRule" id="PRU00047"/>
    </source>
</evidence>
<dbReference type="PROSITE" id="PS50158">
    <property type="entry name" value="ZF_CCHC"/>
    <property type="match status" value="1"/>
</dbReference>
<dbReference type="InterPro" id="IPR036691">
    <property type="entry name" value="Endo/exonu/phosph_ase_sf"/>
</dbReference>
<dbReference type="PANTHER" id="PTHR31286">
    <property type="entry name" value="GLYCINE-RICH CELL WALL STRUCTURAL PROTEIN 1.8-LIKE"/>
    <property type="match status" value="1"/>
</dbReference>
<evidence type="ECO:0000259" key="3">
    <source>
        <dbReference type="PROSITE" id="PS50158"/>
    </source>
</evidence>
<dbReference type="GO" id="GO:0003676">
    <property type="term" value="F:nucleic acid binding"/>
    <property type="evidence" value="ECO:0007669"/>
    <property type="project" value="InterPro"/>
</dbReference>
<dbReference type="GO" id="GO:0008270">
    <property type="term" value="F:zinc ion binding"/>
    <property type="evidence" value="ECO:0007669"/>
    <property type="project" value="UniProtKB-KW"/>
</dbReference>
<dbReference type="Proteomes" id="UP000242715">
    <property type="component" value="Unassembled WGS sequence"/>
</dbReference>
<accession>A0A2Z6PTZ7</accession>
<keyword evidence="1" id="KW-0863">Zinc-finger</keyword>
<sequence>MSSSALLGQDSANPNVHPEKADDEKDLQARSTKKMKEGNHVFFADTSLPKDYSDLVEMQIAGAETGSYKDKVVGVRSGTVNEDGKVDEDGDSEEEIEEERMRVVKGQVGDYECPEFIFSKLEEKRIYRPWRRGVIVKLLGRRIGFKALETRLKQMWVRKGVISIIDLRNDYYLVAFSHEDDQYAMLMDGPWFIFYHYLTVQEWKPNFNPISDTIKEVAVWMQISGLPIEYYDSQILRFIGNSVGKTVKVDKNTLTQERGKYTRLCVQVNITKPLLAMFTLKGRQYTIKYEGLHMLCMTCGRFGHYKEGCPTKKNNDAGSNENKANEGKSKEPNDDGSGAEGPWRIVQKQRRNKKAIIGRNNTMAGLNIAPAKPANSGGSRFGVLNVDSMETNEECMDKELIGIEPIMEGTNDNDNVSTMHAVTAKKVKSRRGSGGESVKKGDNEIERNPKESKLATRVSHFKDKTALVTEGEVFEDATDQGTNLSSDSEMEFVVETPNSYRDFVATTVEGYAGGILVAWMKEYITIDVCIKNFQYIHLRVKYPNGEWWFFTPIYASPIETKRNNLWNDLKALASSIYEPWLVAGDFNDIASADEKGGGVTASRRKCNIFKERIDACNLIDMGAMGPKFTWRGPIFHGGQRIFERLDLALCNDQWRLKFPDGFVKVLTRLDYSDHHPILISSLHVPHSVAERQFRFESAWLLEDKYNNMLQQSWIKDGAIISNLHTVMTNIKVWKLQTMDQVIHAK</sequence>
<feature type="compositionally biased region" description="Acidic residues" evidence="2">
    <location>
        <begin position="85"/>
        <end position="98"/>
    </location>
</feature>
<feature type="region of interest" description="Disordered" evidence="2">
    <location>
        <begin position="79"/>
        <end position="98"/>
    </location>
</feature>
<dbReference type="InterPro" id="IPR036875">
    <property type="entry name" value="Znf_CCHC_sf"/>
</dbReference>
<dbReference type="SUPFAM" id="SSF56219">
    <property type="entry name" value="DNase I-like"/>
    <property type="match status" value="1"/>
</dbReference>
<protein>
    <recommendedName>
        <fullName evidence="3">CCHC-type domain-containing protein</fullName>
    </recommendedName>
</protein>
<feature type="compositionally biased region" description="Basic and acidic residues" evidence="2">
    <location>
        <begin position="17"/>
        <end position="38"/>
    </location>
</feature>
<name>A0A2Z6PTZ7_TRISU</name>
<dbReference type="Gene3D" id="3.60.10.10">
    <property type="entry name" value="Endonuclease/exonuclease/phosphatase"/>
    <property type="match status" value="1"/>
</dbReference>
<dbReference type="InterPro" id="IPR005135">
    <property type="entry name" value="Endo/exonuclease/phosphatase"/>
</dbReference>
<dbReference type="EMBL" id="DF975033">
    <property type="protein sequence ID" value="GAU51239.1"/>
    <property type="molecule type" value="Genomic_DNA"/>
</dbReference>
<evidence type="ECO:0000313" key="4">
    <source>
        <dbReference type="EMBL" id="GAU51239.1"/>
    </source>
</evidence>
<feature type="compositionally biased region" description="Polar residues" evidence="2">
    <location>
        <begin position="1"/>
        <end position="14"/>
    </location>
</feature>
<dbReference type="InterPro" id="IPR025558">
    <property type="entry name" value="DUF4283"/>
</dbReference>
<keyword evidence="1" id="KW-0479">Metal-binding</keyword>